<keyword evidence="3" id="KW-0472">Membrane</keyword>
<keyword evidence="1" id="KW-0812">Transmembrane</keyword>
<feature type="domain" description="Major facilitator superfamily (MFS) profile" evidence="4">
    <location>
        <begin position="237"/>
        <end position="428"/>
    </location>
</feature>
<evidence type="ECO:0000313" key="5">
    <source>
        <dbReference type="EMBL" id="QPM89899.1"/>
    </source>
</evidence>
<dbReference type="GO" id="GO:0022857">
    <property type="term" value="F:transmembrane transporter activity"/>
    <property type="evidence" value="ECO:0007669"/>
    <property type="project" value="InterPro"/>
</dbReference>
<dbReference type="Pfam" id="PF07690">
    <property type="entry name" value="MFS_1"/>
    <property type="match status" value="1"/>
</dbReference>
<reference evidence="5 6" key="1">
    <citation type="submission" date="2020-08" db="EMBL/GenBank/DDBJ databases">
        <title>Genome sequence of Rhodobacteraceae bacterium Lw-13e.</title>
        <authorList>
            <person name="Poehlein A."/>
            <person name="Wolter L."/>
            <person name="Daniel R."/>
            <person name="Brinkhoff T."/>
        </authorList>
    </citation>
    <scope>NUCLEOTIDE SEQUENCE [LARGE SCALE GENOMIC DNA]</scope>
    <source>
        <strain evidence="5 6">Lw-13e</strain>
    </source>
</reference>
<evidence type="ECO:0000256" key="3">
    <source>
        <dbReference type="ARBA" id="ARBA00023136"/>
    </source>
</evidence>
<proteinExistence type="predicted"/>
<accession>A0A418SBY0</accession>
<keyword evidence="2" id="KW-1133">Transmembrane helix</keyword>
<sequence>MCVFALLPVWPGALTEIAMTETSQIPDDSRARRNVVVLVLAQAILGAQMPMMFTIAGLAGQSLAPNPCLATLPISLIVLGSMLAATPMSALMQRFGRRTGFVTGTMFGALGTVTAAYGLYQASFGLFLAGSMLTGVYMSAQGFYRFAATDTASDAFRPKAISLVMAGGLAAAVIGPQLIKVTAEAMVVPFLGAYVTMVALNLGGAFLFAFLDIPRPPRPEKDAPKGRSRRELIKTPRIAVAVICATVSYMLMNLVMTSTPLAVVGCGYTAGTAADVVTSHVLAMYIPSFFTGHLIARFGVERIMGIGLAILAGAGLVGLQGVELGNFFGALVLLGIGWNFGFIGATTMLAGAHRPEERGRMQGLNDLIVFGGVTLASLASGGLMNCSGGTPQAGWSAVNLAMAPLLALAGGALIWLVLRPRDGEDTAG</sequence>
<dbReference type="SUPFAM" id="SSF103473">
    <property type="entry name" value="MFS general substrate transporter"/>
    <property type="match status" value="1"/>
</dbReference>
<evidence type="ECO:0000256" key="2">
    <source>
        <dbReference type="ARBA" id="ARBA00022989"/>
    </source>
</evidence>
<dbReference type="InterPro" id="IPR011701">
    <property type="entry name" value="MFS"/>
</dbReference>
<dbReference type="EMBL" id="CP060436">
    <property type="protein sequence ID" value="QPM89899.1"/>
    <property type="molecule type" value="Genomic_DNA"/>
</dbReference>
<evidence type="ECO:0000259" key="4">
    <source>
        <dbReference type="PROSITE" id="PS50850"/>
    </source>
</evidence>
<dbReference type="Proteomes" id="UP000283786">
    <property type="component" value="Chromosome"/>
</dbReference>
<dbReference type="InterPro" id="IPR036259">
    <property type="entry name" value="MFS_trans_sf"/>
</dbReference>
<evidence type="ECO:0000256" key="1">
    <source>
        <dbReference type="ARBA" id="ARBA00022692"/>
    </source>
</evidence>
<keyword evidence="6" id="KW-1185">Reference proteome</keyword>
<dbReference type="PANTHER" id="PTHR23534:SF1">
    <property type="entry name" value="MAJOR FACILITATOR SUPERFAMILY PROTEIN"/>
    <property type="match status" value="1"/>
</dbReference>
<dbReference type="KEGG" id="palw:PSAL_011280"/>
<organism evidence="5 6">
    <name type="scientific">Pseudooceanicola algae</name>
    <dbReference type="NCBI Taxonomy" id="1537215"/>
    <lineage>
        <taxon>Bacteria</taxon>
        <taxon>Pseudomonadati</taxon>
        <taxon>Pseudomonadota</taxon>
        <taxon>Alphaproteobacteria</taxon>
        <taxon>Rhodobacterales</taxon>
        <taxon>Paracoccaceae</taxon>
        <taxon>Pseudooceanicola</taxon>
    </lineage>
</organism>
<protein>
    <submittedName>
        <fullName evidence="5">Riboflavin transporter RfnT</fullName>
    </submittedName>
</protein>
<dbReference type="InterPro" id="IPR020846">
    <property type="entry name" value="MFS_dom"/>
</dbReference>
<name>A0A418SBY0_9RHOB</name>
<gene>
    <name evidence="5" type="primary">rfnT</name>
    <name evidence="5" type="ORF">PSAL_011280</name>
</gene>
<dbReference type="PANTHER" id="PTHR23534">
    <property type="entry name" value="MFS PERMEASE"/>
    <property type="match status" value="1"/>
</dbReference>
<dbReference type="AlphaFoldDB" id="A0A418SBY0"/>
<dbReference type="Gene3D" id="1.20.1250.20">
    <property type="entry name" value="MFS general substrate transporter like domains"/>
    <property type="match status" value="1"/>
</dbReference>
<evidence type="ECO:0000313" key="6">
    <source>
        <dbReference type="Proteomes" id="UP000283786"/>
    </source>
</evidence>
<dbReference type="PROSITE" id="PS50850">
    <property type="entry name" value="MFS"/>
    <property type="match status" value="1"/>
</dbReference>